<keyword evidence="2" id="KW-0732">Signal</keyword>
<comment type="similarity">
    <text evidence="1">Belongs to the Cu-Zn superoxide dismutase family.</text>
</comment>
<dbReference type="InterPro" id="IPR001424">
    <property type="entry name" value="SOD_Cu_Zn_dom"/>
</dbReference>
<dbReference type="InterPro" id="IPR024134">
    <property type="entry name" value="SOD_Cu/Zn_/chaperone"/>
</dbReference>
<feature type="chain" id="PRO_5045322610" description="Superoxide dismutase copper/zinc binding domain-containing protein" evidence="2">
    <location>
        <begin position="34"/>
        <end position="183"/>
    </location>
</feature>
<organism evidence="4 5">
    <name type="scientific">Thiohalocapsa halophila</name>
    <dbReference type="NCBI Taxonomy" id="69359"/>
    <lineage>
        <taxon>Bacteria</taxon>
        <taxon>Pseudomonadati</taxon>
        <taxon>Pseudomonadota</taxon>
        <taxon>Gammaproteobacteria</taxon>
        <taxon>Chromatiales</taxon>
        <taxon>Chromatiaceae</taxon>
        <taxon>Thiohalocapsa</taxon>
    </lineage>
</organism>
<accession>A0ABS1CIZ8</accession>
<dbReference type="Proteomes" id="UP000748752">
    <property type="component" value="Unassembled WGS sequence"/>
</dbReference>
<evidence type="ECO:0000313" key="5">
    <source>
        <dbReference type="Proteomes" id="UP000748752"/>
    </source>
</evidence>
<evidence type="ECO:0000313" key="4">
    <source>
        <dbReference type="EMBL" id="MBK1631844.1"/>
    </source>
</evidence>
<evidence type="ECO:0000256" key="1">
    <source>
        <dbReference type="ARBA" id="ARBA00010457"/>
    </source>
</evidence>
<dbReference type="RefSeq" id="WP_200238708.1">
    <property type="nucleotide sequence ID" value="NZ_NRRV01000033.1"/>
</dbReference>
<reference evidence="4 5" key="1">
    <citation type="journal article" date="2020" name="Microorganisms">
        <title>Osmotic Adaptation and Compatible Solute Biosynthesis of Phototrophic Bacteria as Revealed from Genome Analyses.</title>
        <authorList>
            <person name="Imhoff J.F."/>
            <person name="Rahn T."/>
            <person name="Kunzel S."/>
            <person name="Keller A."/>
            <person name="Neulinger S.C."/>
        </authorList>
    </citation>
    <scope>NUCLEOTIDE SEQUENCE [LARGE SCALE GENOMIC DNA]</scope>
    <source>
        <strain evidence="4 5">DSM 6210</strain>
    </source>
</reference>
<keyword evidence="5" id="KW-1185">Reference proteome</keyword>
<dbReference type="Pfam" id="PF00080">
    <property type="entry name" value="Sod_Cu"/>
    <property type="match status" value="1"/>
</dbReference>
<dbReference type="EMBL" id="NRRV01000033">
    <property type="protein sequence ID" value="MBK1631844.1"/>
    <property type="molecule type" value="Genomic_DNA"/>
</dbReference>
<protein>
    <recommendedName>
        <fullName evidence="3">Superoxide dismutase copper/zinc binding domain-containing protein</fullName>
    </recommendedName>
</protein>
<proteinExistence type="inferred from homology"/>
<evidence type="ECO:0000256" key="2">
    <source>
        <dbReference type="SAM" id="SignalP"/>
    </source>
</evidence>
<feature type="signal peptide" evidence="2">
    <location>
        <begin position="1"/>
        <end position="33"/>
    </location>
</feature>
<dbReference type="Gene3D" id="2.60.40.200">
    <property type="entry name" value="Superoxide dismutase, copper/zinc binding domain"/>
    <property type="match status" value="1"/>
</dbReference>
<name>A0ABS1CIZ8_9GAMM</name>
<dbReference type="CDD" id="cd00305">
    <property type="entry name" value="Cu-Zn_Superoxide_Dismutase"/>
    <property type="match status" value="1"/>
</dbReference>
<comment type="caution">
    <text evidence="4">The sequence shown here is derived from an EMBL/GenBank/DDBJ whole genome shotgun (WGS) entry which is preliminary data.</text>
</comment>
<sequence>MSRHPLSPTPFPGVRAALSAAVIAAVTALPAAAEEGAVAEAKIHDRDGDLVGNALLHETPAGVLLHVNFAGLPPGVHGFHIHETGKCEPPFKSAGGHLMAPDTSHGYLTENGPHLGDMPNIHVPKTGALQLEVMTEVAEMDEQLLDADGAALVLHANADDYRSQPSGAAGPRIACGVIEEQVE</sequence>
<dbReference type="InterPro" id="IPR036423">
    <property type="entry name" value="SOD-like_Cu/Zn_dom_sf"/>
</dbReference>
<gene>
    <name evidence="4" type="ORF">CKO31_14080</name>
</gene>
<feature type="domain" description="Superoxide dismutase copper/zinc binding" evidence="3">
    <location>
        <begin position="52"/>
        <end position="178"/>
    </location>
</feature>
<dbReference type="PANTHER" id="PTHR10003">
    <property type="entry name" value="SUPEROXIDE DISMUTASE CU-ZN -RELATED"/>
    <property type="match status" value="1"/>
</dbReference>
<evidence type="ECO:0000259" key="3">
    <source>
        <dbReference type="Pfam" id="PF00080"/>
    </source>
</evidence>
<dbReference type="SUPFAM" id="SSF49329">
    <property type="entry name" value="Cu,Zn superoxide dismutase-like"/>
    <property type="match status" value="1"/>
</dbReference>